<dbReference type="InterPro" id="IPR035996">
    <property type="entry name" value="4pyrrol_Methylase_sf"/>
</dbReference>
<dbReference type="InterPro" id="IPR014777">
    <property type="entry name" value="4pyrrole_Mease_sub1"/>
</dbReference>
<dbReference type="PANTHER" id="PTHR45790:SF3">
    <property type="entry name" value="S-ADENOSYL-L-METHIONINE-DEPENDENT UROPORPHYRINOGEN III METHYLTRANSFERASE, CHLOROPLASTIC"/>
    <property type="match status" value="1"/>
</dbReference>
<dbReference type="InterPro" id="IPR050161">
    <property type="entry name" value="Siro_Cobalamin_biosynth"/>
</dbReference>
<dbReference type="CDD" id="cd11642">
    <property type="entry name" value="SUMT"/>
    <property type="match status" value="1"/>
</dbReference>
<proteinExistence type="predicted"/>
<dbReference type="Pfam" id="PF13241">
    <property type="entry name" value="NAD_binding_7"/>
    <property type="match status" value="1"/>
</dbReference>
<keyword evidence="8" id="KW-1185">Reference proteome</keyword>
<gene>
    <name evidence="7" type="primary">cobA</name>
    <name evidence="7" type="ORF">GCM10022197_21310</name>
</gene>
<name>A0ABP6XDY4_9ACTN</name>
<evidence type="ECO:0000313" key="7">
    <source>
        <dbReference type="EMBL" id="GAA3565270.1"/>
    </source>
</evidence>
<dbReference type="PANTHER" id="PTHR45790">
    <property type="entry name" value="SIROHEME SYNTHASE-RELATED"/>
    <property type="match status" value="1"/>
</dbReference>
<dbReference type="SUPFAM" id="SSF53790">
    <property type="entry name" value="Tetrapyrrole methylase"/>
    <property type="match status" value="1"/>
</dbReference>
<keyword evidence="3" id="KW-0808">Transferase</keyword>
<dbReference type="InterPro" id="IPR014776">
    <property type="entry name" value="4pyrrole_Mease_sub2"/>
</dbReference>
<evidence type="ECO:0000256" key="2">
    <source>
        <dbReference type="ARBA" id="ARBA00022603"/>
    </source>
</evidence>
<dbReference type="Gene3D" id="3.30.950.10">
    <property type="entry name" value="Methyltransferase, Cobalt-precorrin-4 Transmethylase, Domain 2"/>
    <property type="match status" value="1"/>
</dbReference>
<dbReference type="EMBL" id="BAAAYR010000002">
    <property type="protein sequence ID" value="GAA3565270.1"/>
    <property type="molecule type" value="Genomic_DNA"/>
</dbReference>
<keyword evidence="4" id="KW-0949">S-adenosyl-L-methionine</keyword>
<feature type="domain" description="Tetrapyrrole methylase" evidence="6">
    <location>
        <begin position="102"/>
        <end position="313"/>
    </location>
</feature>
<evidence type="ECO:0000259" key="6">
    <source>
        <dbReference type="Pfam" id="PF00590"/>
    </source>
</evidence>
<dbReference type="Pfam" id="PF00590">
    <property type="entry name" value="TP_methylase"/>
    <property type="match status" value="1"/>
</dbReference>
<evidence type="ECO:0000256" key="5">
    <source>
        <dbReference type="ARBA" id="ARBA00023244"/>
    </source>
</evidence>
<keyword evidence="5" id="KW-0627">Porphyrin biosynthesis</keyword>
<protein>
    <recommendedName>
        <fullName evidence="1">uroporphyrinogen-III C-methyltransferase</fullName>
        <ecNumber evidence="1">2.1.1.107</ecNumber>
    </recommendedName>
</protein>
<organism evidence="7 8">
    <name type="scientific">Microlunatus spumicola</name>
    <dbReference type="NCBI Taxonomy" id="81499"/>
    <lineage>
        <taxon>Bacteria</taxon>
        <taxon>Bacillati</taxon>
        <taxon>Actinomycetota</taxon>
        <taxon>Actinomycetes</taxon>
        <taxon>Propionibacteriales</taxon>
        <taxon>Propionibacteriaceae</taxon>
        <taxon>Microlunatus</taxon>
    </lineage>
</organism>
<sequence>MLVAGAGADALGPVRSLLNAGAVVRVVGHAPVDSLVDLAERGQIGLERRSPSPVDLGAAHLVVVADPALDEAVRAWCVELGIPLVGSRRSEAPSPVRRQGSVVLVGGGPGNPGLITVAGLAAVRGADVVVTDRLAPLAVLDEAPAHAEVIDVAKIPRGAFTSQERINELLVEHARAGKRVVRLKGGDPFVFGRGGEEWQACVEAGLPVEVIPGVSSALSGPALAGVPLTHRTLTQGFTVVSGHLPPGDPGSTLDWGALARSGTTLVVLMGIATLPAITAELVAQGMTATTPAVTVMEAGLPGQRSVTGTVADIARLGEEAAVRAPAVTVIGQVAGLSLQSPAAPAPPPRDASSASG</sequence>
<dbReference type="Proteomes" id="UP001500767">
    <property type="component" value="Unassembled WGS sequence"/>
</dbReference>
<evidence type="ECO:0000313" key="8">
    <source>
        <dbReference type="Proteomes" id="UP001500767"/>
    </source>
</evidence>
<evidence type="ECO:0000256" key="4">
    <source>
        <dbReference type="ARBA" id="ARBA00022691"/>
    </source>
</evidence>
<dbReference type="Gene3D" id="3.40.1010.10">
    <property type="entry name" value="Cobalt-precorrin-4 Transmethylase, Domain 1"/>
    <property type="match status" value="1"/>
</dbReference>
<dbReference type="InterPro" id="IPR006366">
    <property type="entry name" value="CobA/CysG_C"/>
</dbReference>
<dbReference type="InterPro" id="IPR000878">
    <property type="entry name" value="4pyrrol_Mease"/>
</dbReference>
<evidence type="ECO:0000256" key="3">
    <source>
        <dbReference type="ARBA" id="ARBA00022679"/>
    </source>
</evidence>
<comment type="caution">
    <text evidence="7">The sequence shown here is derived from an EMBL/GenBank/DDBJ whole genome shotgun (WGS) entry which is preliminary data.</text>
</comment>
<dbReference type="EC" id="2.1.1.107" evidence="1"/>
<dbReference type="Gene3D" id="3.40.50.720">
    <property type="entry name" value="NAD(P)-binding Rossmann-like Domain"/>
    <property type="match status" value="1"/>
</dbReference>
<keyword evidence="2" id="KW-0489">Methyltransferase</keyword>
<reference evidence="8" key="1">
    <citation type="journal article" date="2019" name="Int. J. Syst. Evol. Microbiol.">
        <title>The Global Catalogue of Microorganisms (GCM) 10K type strain sequencing project: providing services to taxonomists for standard genome sequencing and annotation.</title>
        <authorList>
            <consortium name="The Broad Institute Genomics Platform"/>
            <consortium name="The Broad Institute Genome Sequencing Center for Infectious Disease"/>
            <person name="Wu L."/>
            <person name="Ma J."/>
        </authorList>
    </citation>
    <scope>NUCLEOTIDE SEQUENCE [LARGE SCALE GENOMIC DNA]</scope>
    <source>
        <strain evidence="8">JCM 16540</strain>
    </source>
</reference>
<dbReference type="NCBIfam" id="NF004790">
    <property type="entry name" value="PRK06136.1"/>
    <property type="match status" value="1"/>
</dbReference>
<accession>A0ABP6XDY4</accession>
<evidence type="ECO:0000256" key="1">
    <source>
        <dbReference type="ARBA" id="ARBA00012162"/>
    </source>
</evidence>
<dbReference type="NCBIfam" id="TIGR01469">
    <property type="entry name" value="cobA_cysG_Cterm"/>
    <property type="match status" value="1"/>
</dbReference>